<dbReference type="EMBL" id="JANGCH010000002">
    <property type="protein sequence ID" value="MCQ5121042.1"/>
    <property type="molecule type" value="Genomic_DNA"/>
</dbReference>
<evidence type="ECO:0000313" key="2">
    <source>
        <dbReference type="Proteomes" id="UP001524435"/>
    </source>
</evidence>
<proteinExistence type="predicted"/>
<keyword evidence="2" id="KW-1185">Reference proteome</keyword>
<gene>
    <name evidence="1" type="ORF">NE663_02045</name>
</gene>
<accession>A0ABT1SIU3</accession>
<evidence type="ECO:0000313" key="1">
    <source>
        <dbReference type="EMBL" id="MCQ5121042.1"/>
    </source>
</evidence>
<reference evidence="1 2" key="1">
    <citation type="submission" date="2022-06" db="EMBL/GenBank/DDBJ databases">
        <title>Isolation of gut microbiota from human fecal samples.</title>
        <authorList>
            <person name="Pamer E.G."/>
            <person name="Barat B."/>
            <person name="Waligurski E."/>
            <person name="Medina S."/>
            <person name="Paddock L."/>
            <person name="Mostad J."/>
        </authorList>
    </citation>
    <scope>NUCLEOTIDE SEQUENCE [LARGE SCALE GENOMIC DNA]</scope>
    <source>
        <strain evidence="1 2">DFI.6.1</strain>
    </source>
</reference>
<protein>
    <submittedName>
        <fullName evidence="1">Uncharacterized protein</fullName>
    </submittedName>
</protein>
<sequence>MKKTNGQNRQTHNPLYQEKQIQENLFQYEMGIELGADLEADKIKHRKIYEEKRRQIDHHKPNQ</sequence>
<organism evidence="1 2">
    <name type="scientific">Massilicoli timonensis</name>
    <dbReference type="NCBI Taxonomy" id="2015901"/>
    <lineage>
        <taxon>Bacteria</taxon>
        <taxon>Bacillati</taxon>
        <taxon>Bacillota</taxon>
        <taxon>Erysipelotrichia</taxon>
        <taxon>Erysipelotrichales</taxon>
        <taxon>Erysipelotrichaceae</taxon>
        <taxon>Massilicoli</taxon>
    </lineage>
</organism>
<dbReference type="Proteomes" id="UP001524435">
    <property type="component" value="Unassembled WGS sequence"/>
</dbReference>
<dbReference type="RefSeq" id="WP_102266938.1">
    <property type="nucleotide sequence ID" value="NZ_CALVCM010000001.1"/>
</dbReference>
<name>A0ABT1SIU3_9FIRM</name>
<comment type="caution">
    <text evidence="1">The sequence shown here is derived from an EMBL/GenBank/DDBJ whole genome shotgun (WGS) entry which is preliminary data.</text>
</comment>